<dbReference type="Pfam" id="PF00582">
    <property type="entry name" value="Usp"/>
    <property type="match status" value="1"/>
</dbReference>
<keyword evidence="4" id="KW-1185">Reference proteome</keyword>
<comment type="similarity">
    <text evidence="1">Belongs to the universal stress protein A family.</text>
</comment>
<evidence type="ECO:0000256" key="1">
    <source>
        <dbReference type="ARBA" id="ARBA00008791"/>
    </source>
</evidence>
<gene>
    <name evidence="3" type="ORF">AN619_22250</name>
</gene>
<evidence type="ECO:0000313" key="3">
    <source>
        <dbReference type="EMBL" id="KXG74718.1"/>
    </source>
</evidence>
<dbReference type="SUPFAM" id="SSF52402">
    <property type="entry name" value="Adenine nucleotide alpha hydrolases-like"/>
    <property type="match status" value="1"/>
</dbReference>
<protein>
    <recommendedName>
        <fullName evidence="2">UspA domain-containing protein</fullName>
    </recommendedName>
</protein>
<name>A0A140L2E3_9FIRM</name>
<feature type="domain" description="UspA" evidence="2">
    <location>
        <begin position="9"/>
        <end position="80"/>
    </location>
</feature>
<dbReference type="Proteomes" id="UP000070456">
    <property type="component" value="Unassembled WGS sequence"/>
</dbReference>
<reference evidence="3 4" key="1">
    <citation type="submission" date="2015-12" db="EMBL/GenBank/DDBJ databases">
        <title>Draft genome sequence of the thermoanaerobe Thermotalea metallivorans, an isolate from the runoff channel of the Great Artesian Basin, Australia.</title>
        <authorList>
            <person name="Patel B.K."/>
        </authorList>
    </citation>
    <scope>NUCLEOTIDE SEQUENCE [LARGE SCALE GENOMIC DNA]</scope>
    <source>
        <strain evidence="3 4">B2-1</strain>
    </source>
</reference>
<sequence length="80" mass="8751">MKKKSADLLEKMKEELKGLDVRTVSAVGHPADQIIATAKEEAVDLIIMATHGMSMMKRYLIGSVTNNVVHHSTIPVLVIP</sequence>
<accession>A0A140L2E3</accession>
<dbReference type="PANTHER" id="PTHR46268:SF6">
    <property type="entry name" value="UNIVERSAL STRESS PROTEIN UP12"/>
    <property type="match status" value="1"/>
</dbReference>
<evidence type="ECO:0000259" key="2">
    <source>
        <dbReference type="Pfam" id="PF00582"/>
    </source>
</evidence>
<dbReference type="InterPro" id="IPR014729">
    <property type="entry name" value="Rossmann-like_a/b/a_fold"/>
</dbReference>
<dbReference type="EMBL" id="LOEE01000047">
    <property type="protein sequence ID" value="KXG74718.1"/>
    <property type="molecule type" value="Genomic_DNA"/>
</dbReference>
<dbReference type="InterPro" id="IPR006015">
    <property type="entry name" value="Universal_stress_UspA"/>
</dbReference>
<dbReference type="InterPro" id="IPR006016">
    <property type="entry name" value="UspA"/>
</dbReference>
<dbReference type="RefSeq" id="WP_068556963.1">
    <property type="nucleotide sequence ID" value="NZ_LOEE01000047.1"/>
</dbReference>
<proteinExistence type="inferred from homology"/>
<organism evidence="3 4">
    <name type="scientific">Thermotalea metallivorans</name>
    <dbReference type="NCBI Taxonomy" id="520762"/>
    <lineage>
        <taxon>Bacteria</taxon>
        <taxon>Bacillati</taxon>
        <taxon>Bacillota</taxon>
        <taxon>Clostridia</taxon>
        <taxon>Peptostreptococcales</taxon>
        <taxon>Thermotaleaceae</taxon>
        <taxon>Thermotalea</taxon>
    </lineage>
</organism>
<dbReference type="AlphaFoldDB" id="A0A140L2E3"/>
<dbReference type="PANTHER" id="PTHR46268">
    <property type="entry name" value="STRESS RESPONSE PROTEIN NHAX"/>
    <property type="match status" value="1"/>
</dbReference>
<evidence type="ECO:0000313" key="4">
    <source>
        <dbReference type="Proteomes" id="UP000070456"/>
    </source>
</evidence>
<dbReference type="PRINTS" id="PR01438">
    <property type="entry name" value="UNVRSLSTRESS"/>
</dbReference>
<dbReference type="STRING" id="520762.AN619_22250"/>
<dbReference type="Gene3D" id="3.40.50.620">
    <property type="entry name" value="HUPs"/>
    <property type="match status" value="1"/>
</dbReference>
<comment type="caution">
    <text evidence="3">The sequence shown here is derived from an EMBL/GenBank/DDBJ whole genome shotgun (WGS) entry which is preliminary data.</text>
</comment>
<dbReference type="CDD" id="cd23659">
    <property type="entry name" value="USP_At3g01520-like"/>
    <property type="match status" value="1"/>
</dbReference>